<dbReference type="InterPro" id="IPR006103">
    <property type="entry name" value="Glyco_hydro_2_cat"/>
</dbReference>
<proteinExistence type="inferred from homology"/>
<evidence type="ECO:0000256" key="2">
    <source>
        <dbReference type="ARBA" id="ARBA00022801"/>
    </source>
</evidence>
<keyword evidence="3" id="KW-0326">Glycosidase</keyword>
<accession>A0A8J2XPP1</accession>
<evidence type="ECO:0000313" key="10">
    <source>
        <dbReference type="Proteomes" id="UP000607559"/>
    </source>
</evidence>
<dbReference type="RefSeq" id="WP_229688707.1">
    <property type="nucleotide sequence ID" value="NZ_BMJC01000001.1"/>
</dbReference>
<dbReference type="InterPro" id="IPR006102">
    <property type="entry name" value="Ig-like_GH2"/>
</dbReference>
<dbReference type="Pfam" id="PF02836">
    <property type="entry name" value="Glyco_hydro_2_C"/>
    <property type="match status" value="1"/>
</dbReference>
<evidence type="ECO:0000256" key="3">
    <source>
        <dbReference type="ARBA" id="ARBA00023295"/>
    </source>
</evidence>
<evidence type="ECO:0000259" key="4">
    <source>
        <dbReference type="Pfam" id="PF00703"/>
    </source>
</evidence>
<dbReference type="InterPro" id="IPR051913">
    <property type="entry name" value="GH2_Domain-Containing"/>
</dbReference>
<protein>
    <recommendedName>
        <fullName evidence="11">DUF4982 domain-containing protein</fullName>
    </recommendedName>
</protein>
<dbReference type="AlphaFoldDB" id="A0A8J2XPP1"/>
<dbReference type="Proteomes" id="UP000607559">
    <property type="component" value="Unassembled WGS sequence"/>
</dbReference>
<dbReference type="SUPFAM" id="SSF51445">
    <property type="entry name" value="(Trans)glycosidases"/>
    <property type="match status" value="1"/>
</dbReference>
<dbReference type="InterPro" id="IPR036156">
    <property type="entry name" value="Beta-gal/glucu_dom_sf"/>
</dbReference>
<keyword evidence="10" id="KW-1185">Reference proteome</keyword>
<dbReference type="GO" id="GO:0005975">
    <property type="term" value="P:carbohydrate metabolic process"/>
    <property type="evidence" value="ECO:0007669"/>
    <property type="project" value="InterPro"/>
</dbReference>
<dbReference type="SUPFAM" id="SSF49785">
    <property type="entry name" value="Galactose-binding domain-like"/>
    <property type="match status" value="1"/>
</dbReference>
<dbReference type="InterPro" id="IPR008979">
    <property type="entry name" value="Galactose-bd-like_sf"/>
</dbReference>
<dbReference type="PRINTS" id="PR00132">
    <property type="entry name" value="GLHYDRLASE2"/>
</dbReference>
<evidence type="ECO:0000313" key="9">
    <source>
        <dbReference type="EMBL" id="GGA81924.1"/>
    </source>
</evidence>
<comment type="caution">
    <text evidence="9">The sequence shown here is derived from an EMBL/GenBank/DDBJ whole genome shotgun (WGS) entry which is preliminary data.</text>
</comment>
<dbReference type="InterPro" id="IPR006104">
    <property type="entry name" value="Glyco_hydro_2_N"/>
</dbReference>
<dbReference type="GO" id="GO:0004553">
    <property type="term" value="F:hydrolase activity, hydrolyzing O-glycosyl compounds"/>
    <property type="evidence" value="ECO:0007669"/>
    <property type="project" value="InterPro"/>
</dbReference>
<evidence type="ECO:0000256" key="1">
    <source>
        <dbReference type="ARBA" id="ARBA00007401"/>
    </source>
</evidence>
<feature type="domain" description="Glycoside hydrolase family 2" evidence="8">
    <location>
        <begin position="693"/>
        <end position="792"/>
    </location>
</feature>
<dbReference type="Gene3D" id="2.60.120.260">
    <property type="entry name" value="Galactose-binding domain-like"/>
    <property type="match status" value="1"/>
</dbReference>
<sequence length="799" mass="89863">MKKYGIQILLALLMSATTTRSQQIVRKQLFDNNWKFCLGDIPDAETNRFNDDGWRNLDLPHDWSIEGEVNPKNPTKGAGGYFPAGVGWYRKTFAVPNEWRGKSISVYFEGVYMNSEVFINGRSLGVRPYGYSAFSYDLTSYLDPGHENVIAVRVDNSKQVNSRWYSGSGIYRHVWMVVTDLVHVANWGVSITTPEVSSKSATVRIKTLVKNETGLPQRIVLKTRLSTGISKNAGIGQVSTELAANSEKEITQTVMVSDPLLWTPETPQLYAAEIQVLKDKRVVDATKTDFGIRSIQFTAEKGFQLNGKSLKIDGGCVHHDNGCLGAAAYDRAEERKVELLKSAGFNAVRTSHNPPSEAFLNACDRLGLLVIDEAFDCWRMGKNKYDYATYFDQWWRRDLETMIVRDINHPSIVLWSIGNEIVERGTPEAVKTAKMLAGAIRKIDTSRPMTSAIVENGKDWAALDPLMAAHDVAGYNYHLYAAPSDHQRVPARIILQTESYPKDAFATWKLVQNNNYVIGDCVWTAMDYLGESGIGRWYYSGDVPGEHWENDLFPWHGAYCGDIDLIGWRKPISHYRNLLYNNTENLYMAVREPEPAPLEIKETWWSVWPTWESWTWPGLEGKNIQVEVYSKYPSVRLYLNEKLLDEKPATEEQEYKASFSVPYSQGVLKAVGVENGKEIDSAILRTSGDAAKIKLIADRKEMMASGQDLIYITVEIMDKDGVFQPNADGRLHFKIDGPGVIAGVDNGDMKDTDKYVADNRKAWHGRALVVIRSTHTAGEVRLTVTSQGLPDAFLDIATK</sequence>
<dbReference type="SUPFAM" id="SSF49303">
    <property type="entry name" value="beta-Galactosidase/glucuronidase domain"/>
    <property type="match status" value="1"/>
</dbReference>
<dbReference type="PANTHER" id="PTHR42732">
    <property type="entry name" value="BETA-GALACTOSIDASE"/>
    <property type="match status" value="1"/>
</dbReference>
<feature type="domain" description="Glycoside hydrolase family 2 catalytic" evidence="5">
    <location>
        <begin position="301"/>
        <end position="452"/>
    </location>
</feature>
<dbReference type="EMBL" id="BMJC01000001">
    <property type="protein sequence ID" value="GGA81924.1"/>
    <property type="molecule type" value="Genomic_DNA"/>
</dbReference>
<reference evidence="9" key="1">
    <citation type="journal article" date="2014" name="Int. J. Syst. Evol. Microbiol.">
        <title>Complete genome sequence of Corynebacterium casei LMG S-19264T (=DSM 44701T), isolated from a smear-ripened cheese.</title>
        <authorList>
            <consortium name="US DOE Joint Genome Institute (JGI-PGF)"/>
            <person name="Walter F."/>
            <person name="Albersmeier A."/>
            <person name="Kalinowski J."/>
            <person name="Ruckert C."/>
        </authorList>
    </citation>
    <scope>NUCLEOTIDE SEQUENCE</scope>
    <source>
        <strain evidence="9">CGMCC 1.15448</strain>
    </source>
</reference>
<feature type="domain" description="Glycosyl hydrolases family 2 sugar binding" evidence="6">
    <location>
        <begin position="84"/>
        <end position="176"/>
    </location>
</feature>
<dbReference type="PANTHER" id="PTHR42732:SF1">
    <property type="entry name" value="BETA-MANNOSIDASE"/>
    <property type="match status" value="1"/>
</dbReference>
<dbReference type="Pfam" id="PF00703">
    <property type="entry name" value="Glyco_hydro_2"/>
    <property type="match status" value="1"/>
</dbReference>
<dbReference type="InterPro" id="IPR032311">
    <property type="entry name" value="DUF4982"/>
</dbReference>
<evidence type="ECO:0000259" key="7">
    <source>
        <dbReference type="Pfam" id="PF16355"/>
    </source>
</evidence>
<dbReference type="Pfam" id="PF18565">
    <property type="entry name" value="Glyco_hydro2_C5"/>
    <property type="match status" value="1"/>
</dbReference>
<dbReference type="InterPro" id="IPR040605">
    <property type="entry name" value="Glyco_hydro2_dom5"/>
</dbReference>
<evidence type="ECO:0000259" key="8">
    <source>
        <dbReference type="Pfam" id="PF18565"/>
    </source>
</evidence>
<evidence type="ECO:0000259" key="6">
    <source>
        <dbReference type="Pfam" id="PF02837"/>
    </source>
</evidence>
<dbReference type="InterPro" id="IPR017853">
    <property type="entry name" value="GH"/>
</dbReference>
<dbReference type="InterPro" id="IPR006101">
    <property type="entry name" value="Glyco_hydro_2"/>
</dbReference>
<organism evidence="9 10">
    <name type="scientific">Puia dinghuensis</name>
    <dbReference type="NCBI Taxonomy" id="1792502"/>
    <lineage>
        <taxon>Bacteria</taxon>
        <taxon>Pseudomonadati</taxon>
        <taxon>Bacteroidota</taxon>
        <taxon>Chitinophagia</taxon>
        <taxon>Chitinophagales</taxon>
        <taxon>Chitinophagaceae</taxon>
        <taxon>Puia</taxon>
    </lineage>
</organism>
<comment type="similarity">
    <text evidence="1">Belongs to the glycosyl hydrolase 2 family.</text>
</comment>
<name>A0A8J2XPP1_9BACT</name>
<dbReference type="Pfam" id="PF02837">
    <property type="entry name" value="Glyco_hydro_2_N"/>
    <property type="match status" value="1"/>
</dbReference>
<feature type="domain" description="Glycoside hydrolase family 2 immunoglobulin-like beta-sandwich" evidence="4">
    <location>
        <begin position="192"/>
        <end position="293"/>
    </location>
</feature>
<keyword evidence="2" id="KW-0378">Hydrolase</keyword>
<feature type="domain" description="DUF4982" evidence="7">
    <location>
        <begin position="621"/>
        <end position="679"/>
    </location>
</feature>
<reference evidence="9" key="2">
    <citation type="submission" date="2020-09" db="EMBL/GenBank/DDBJ databases">
        <authorList>
            <person name="Sun Q."/>
            <person name="Zhou Y."/>
        </authorList>
    </citation>
    <scope>NUCLEOTIDE SEQUENCE</scope>
    <source>
        <strain evidence="9">CGMCC 1.15448</strain>
    </source>
</reference>
<dbReference type="Gene3D" id="2.60.40.10">
    <property type="entry name" value="Immunoglobulins"/>
    <property type="match status" value="3"/>
</dbReference>
<evidence type="ECO:0000259" key="5">
    <source>
        <dbReference type="Pfam" id="PF02836"/>
    </source>
</evidence>
<evidence type="ECO:0008006" key="11">
    <source>
        <dbReference type="Google" id="ProtNLM"/>
    </source>
</evidence>
<dbReference type="InterPro" id="IPR013783">
    <property type="entry name" value="Ig-like_fold"/>
</dbReference>
<dbReference type="Pfam" id="PF16355">
    <property type="entry name" value="DUF4982"/>
    <property type="match status" value="1"/>
</dbReference>
<gene>
    <name evidence="9" type="ORF">GCM10011511_01100</name>
</gene>
<dbReference type="Gene3D" id="3.20.20.80">
    <property type="entry name" value="Glycosidases"/>
    <property type="match status" value="1"/>
</dbReference>